<organism evidence="11 12">
    <name type="scientific">Trichogramma kaykai</name>
    <dbReference type="NCBI Taxonomy" id="54128"/>
    <lineage>
        <taxon>Eukaryota</taxon>
        <taxon>Metazoa</taxon>
        <taxon>Ecdysozoa</taxon>
        <taxon>Arthropoda</taxon>
        <taxon>Hexapoda</taxon>
        <taxon>Insecta</taxon>
        <taxon>Pterygota</taxon>
        <taxon>Neoptera</taxon>
        <taxon>Endopterygota</taxon>
        <taxon>Hymenoptera</taxon>
        <taxon>Apocrita</taxon>
        <taxon>Proctotrupomorpha</taxon>
        <taxon>Chalcidoidea</taxon>
        <taxon>Trichogrammatidae</taxon>
        <taxon>Trichogramma</taxon>
    </lineage>
</organism>
<evidence type="ECO:0000256" key="3">
    <source>
        <dbReference type="ARBA" id="ARBA00022574"/>
    </source>
</evidence>
<dbReference type="InterPro" id="IPR036322">
    <property type="entry name" value="WD40_repeat_dom_sf"/>
</dbReference>
<protein>
    <recommendedName>
        <fullName evidence="9">Cilia- and flagella-associated protein 43</fullName>
    </recommendedName>
</protein>
<evidence type="ECO:0000256" key="8">
    <source>
        <dbReference type="ARBA" id="ARBA00023605"/>
    </source>
</evidence>
<evidence type="ECO:0000256" key="10">
    <source>
        <dbReference type="SAM" id="Coils"/>
    </source>
</evidence>
<dbReference type="PANTHER" id="PTHR14885">
    <property type="entry name" value="CILIA- AND FLAGELLA-ASSOCIATED PROTEIN 43-RELATED"/>
    <property type="match status" value="1"/>
</dbReference>
<dbReference type="Proteomes" id="UP001627154">
    <property type="component" value="Unassembled WGS sequence"/>
</dbReference>
<dbReference type="EMBL" id="JBJJXI010000059">
    <property type="protein sequence ID" value="KAL3398738.1"/>
    <property type="molecule type" value="Genomic_DNA"/>
</dbReference>
<dbReference type="Pfam" id="PF25828">
    <property type="entry name" value="CC_Cfap43"/>
    <property type="match status" value="1"/>
</dbReference>
<evidence type="ECO:0000256" key="9">
    <source>
        <dbReference type="ARBA" id="ARBA00023662"/>
    </source>
</evidence>
<sequence length="1608" mass="187827">MKAADENTYHLAWKRGGNIAQVTWVGQNTMAWCSGLNLVFLDVPTNRVQIPRFPEKITKDGVGSISGHHTYQMFAYTDLHLKPRIHIYSYPSMTKISECVGGSMWTYLVTEFCGDYLVSWSSAPDFKLCFWSWRTGQRITSVDSILHESNAFDLVLRASYFTPNFLIQVGKSSGRLLIWERMICKGKSIVNHREIVLPKKPPIKHASWQPGANKNAFALIDHEGHIFLSDTLTFEITRIVDTQRCADCPNNALPSITWFRGGIVLRTTCCDIRFYSRKDPREPSSPWISVWSEKVSYRPRLLTSYPFQNDKLFFVTEEGHLYYVHIQENGQPAFELMHFFGGHYHFMSIVHPWVETVLAIDQTMDLSVIEAHGGLEIARMKLPLEGRIMCFQCHPHFPLLVVTSDCGEVMFVSMLHYLEPVILGKLKLQKGKLDLLKYSQSGRFVAVCHREEGVCYFLKVSLDKPIDVASRFVVPVKITDVLLYDTDSHLRLYALDCSSTNLWIGHRLLYYDLPEHHPESKRASAAWRYTRFYQKLFYMPGEPTSIISTSYLTRKLIIEKLNDWRELVCTDIMSNSHSLKQVNLWANKKCVITCSIDGRVIIRTGDIRQKNNISVFTHHSRLGGTHQAISSYNADLIFALGRDGSLAAMRRGEPDVSPQDLSPKLYTTFFSIVHIHRDSALLKLLDQEVVKFLEESSKAIAHHENSEGLTWLQWKQQQNLEEERLRYAHERGAVLETFMDLKSQIVNLLNANEKSDELYKLPISAFDLNKRFRDKTIKIAKDEREEEKLRLERSCHERDRISDHIQSEYWNHQVVLGRSIFGIFKQLEVTNYVVGIDQKEKEELVEFYKFERIVNLEVTGAREKDVFDLLIDPNTIDPADKQSMKQDAKSIAGQSDFKSVADTIFPAEVSDDSDARRTTHRFIEPYSPYYPQCAVYSYPQIKSGQQTMSMDMHNLRLHFNEKFNELYAVKEREMVVVYEMIDRIFFILSELKTMFGITIEGSYEYPEWLAKEKPERIIEVKDSEISAQVYVSNSYQELMRSKEEEEDKMRRAKLADNYRDRALQRMMDGVLEVKWEDLIKHDPPEPECKRIGKRPEEYTNDDKLAIKQYEQELERLVSERLKYKNILLADYETIQTTLKNSIERFNKRLGQLHLMRMKVQAAVQQLNLVICRQITRYKGFIKSLDQVEEMKVRVKEKYDKLSVFSTEIKFLDDLDQQLRDQLEELLAKDKIIEKRFRAELTGVSKNVQMVMLSQFRKTPRTILKTRSSSEVYDLSESILVDQKKPYMTNECREYLKNLNFMDHCPVTLAGTIEPAQWKTVIEQDLKKRSLNHDLDYVGFALDKRTRLMDELNKEIEDMRHEINRRRIEIKEGMIDSPLQLVLKVGQIELADAKGEVGDSENAVMVPKCQIDTVNEAIIAVGRQKVRWIDQCMKFEKNIVYEQWVDRCLKTELKFANEELYYAKVAMVTRKIREYIAGISKDFHSDDILHHLTRHIQATKNKEEKLLHDWRIKLHDVLDEITILQDKNQRVDHRIEHLNVDRWEMELKRDVVGEARQENFKEDLFKILAKRSALVRKLVNNHQAILELREKQRLVNADPMSDNEEKPTK</sequence>
<name>A0ABD2X0A5_9HYME</name>
<feature type="coiled-coil region" evidence="10">
    <location>
        <begin position="1099"/>
        <end position="1126"/>
    </location>
</feature>
<accession>A0ABD2X0A5</accession>
<reference evidence="11 12" key="1">
    <citation type="journal article" date="2024" name="bioRxiv">
        <title>A reference genome for Trichogramma kaykai: A tiny desert-dwelling parasitoid wasp with competing sex-ratio distorters.</title>
        <authorList>
            <person name="Culotta J."/>
            <person name="Lindsey A.R."/>
        </authorList>
    </citation>
    <scope>NUCLEOTIDE SEQUENCE [LARGE SCALE GENOMIC DNA]</scope>
    <source>
        <strain evidence="11 12">KSX58</strain>
    </source>
</reference>
<comment type="caution">
    <text evidence="11">The sequence shown here is derived from an EMBL/GenBank/DDBJ whole genome shotgun (WGS) entry which is preliminary data.</text>
</comment>
<evidence type="ECO:0000256" key="5">
    <source>
        <dbReference type="ARBA" id="ARBA00023054"/>
    </source>
</evidence>
<dbReference type="PANTHER" id="PTHR14885:SF1">
    <property type="entry name" value="CILIA- AND FLAGELLA-ASSOCIATED PROTEIN 43"/>
    <property type="match status" value="1"/>
</dbReference>
<evidence type="ECO:0000256" key="1">
    <source>
        <dbReference type="ARBA" id="ARBA00004430"/>
    </source>
</evidence>
<evidence type="ECO:0000313" key="12">
    <source>
        <dbReference type="Proteomes" id="UP001627154"/>
    </source>
</evidence>
<dbReference type="GO" id="GO:0003341">
    <property type="term" value="P:cilium movement"/>
    <property type="evidence" value="ECO:0007669"/>
    <property type="project" value="UniProtKB-ARBA"/>
</dbReference>
<dbReference type="SUPFAM" id="SSF50978">
    <property type="entry name" value="WD40 repeat-like"/>
    <property type="match status" value="1"/>
</dbReference>
<evidence type="ECO:0000256" key="7">
    <source>
        <dbReference type="ARBA" id="ARBA00023273"/>
    </source>
</evidence>
<keyword evidence="12" id="KW-1185">Reference proteome</keyword>
<keyword evidence="2" id="KW-0963">Cytoplasm</keyword>
<dbReference type="Gene3D" id="2.130.10.10">
    <property type="entry name" value="YVTN repeat-like/Quinoprotein amine dehydrogenase"/>
    <property type="match status" value="2"/>
</dbReference>
<comment type="subcellular location">
    <subcellularLocation>
        <location evidence="1">Cytoplasm</location>
        <location evidence="1">Cytoskeleton</location>
        <location evidence="1">Cilium axoneme</location>
    </subcellularLocation>
</comment>
<keyword evidence="7" id="KW-0966">Cell projection</keyword>
<evidence type="ECO:0000313" key="11">
    <source>
        <dbReference type="EMBL" id="KAL3398738.1"/>
    </source>
</evidence>
<proteinExistence type="inferred from homology"/>
<gene>
    <name evidence="11" type="ORF">TKK_007863</name>
</gene>
<evidence type="ECO:0000256" key="2">
    <source>
        <dbReference type="ARBA" id="ARBA00022490"/>
    </source>
</evidence>
<keyword evidence="3" id="KW-0853">WD repeat</keyword>
<keyword evidence="5 10" id="KW-0175">Coiled coil</keyword>
<keyword evidence="6" id="KW-0206">Cytoskeleton</keyword>
<comment type="similarity">
    <text evidence="8">Belongs to the CFAP43 family.</text>
</comment>
<evidence type="ECO:0000256" key="6">
    <source>
        <dbReference type="ARBA" id="ARBA00023212"/>
    </source>
</evidence>
<keyword evidence="4" id="KW-0677">Repeat</keyword>
<dbReference type="GO" id="GO:0005930">
    <property type="term" value="C:axoneme"/>
    <property type="evidence" value="ECO:0007669"/>
    <property type="project" value="UniProtKB-SubCell"/>
</dbReference>
<dbReference type="SUPFAM" id="SSF101908">
    <property type="entry name" value="Putative isomerase YbhE"/>
    <property type="match status" value="1"/>
</dbReference>
<feature type="coiled-coil region" evidence="10">
    <location>
        <begin position="1341"/>
        <end position="1368"/>
    </location>
</feature>
<dbReference type="InterPro" id="IPR015943">
    <property type="entry name" value="WD40/YVTN_repeat-like_dom_sf"/>
</dbReference>
<evidence type="ECO:0000256" key="4">
    <source>
        <dbReference type="ARBA" id="ARBA00022737"/>
    </source>
</evidence>